<dbReference type="Gene3D" id="2.60.120.10">
    <property type="entry name" value="Jelly Rolls"/>
    <property type="match status" value="1"/>
</dbReference>
<dbReference type="AlphaFoldDB" id="A0A6N7YBC7"/>
<evidence type="ECO:0000313" key="3">
    <source>
        <dbReference type="Proteomes" id="UP000433359"/>
    </source>
</evidence>
<reference evidence="2 3" key="1">
    <citation type="submission" date="2019-08" db="EMBL/GenBank/DDBJ databases">
        <title>In-depth cultivation of the pig gut microbiome towards novel bacterial diversity and tailored functional studies.</title>
        <authorList>
            <person name="Wylensek D."/>
            <person name="Hitch T.C.A."/>
            <person name="Clavel T."/>
        </authorList>
    </citation>
    <scope>NUCLEOTIDE SEQUENCE [LARGE SCALE GENOMIC DNA]</scope>
    <source>
        <strain evidence="2 3">BSM-383-APC-4H</strain>
    </source>
</reference>
<protein>
    <submittedName>
        <fullName evidence="2">Cupin domain-containing protein</fullName>
    </submittedName>
</protein>
<dbReference type="PANTHER" id="PTHR43346">
    <property type="entry name" value="LIGAND BINDING DOMAIN PROTEIN, PUTATIVE (AFU_ORTHOLOGUE AFUA_6G14370)-RELATED"/>
    <property type="match status" value="1"/>
</dbReference>
<evidence type="ECO:0000259" key="1">
    <source>
        <dbReference type="Pfam" id="PF07883"/>
    </source>
</evidence>
<feature type="domain" description="Cupin type-2" evidence="1">
    <location>
        <begin position="31"/>
        <end position="94"/>
    </location>
</feature>
<organism evidence="2 3">
    <name type="scientific">Anaerobutyricum soehngenii</name>
    <dbReference type="NCBI Taxonomy" id="105843"/>
    <lineage>
        <taxon>Bacteria</taxon>
        <taxon>Bacillati</taxon>
        <taxon>Bacillota</taxon>
        <taxon>Clostridia</taxon>
        <taxon>Lachnospirales</taxon>
        <taxon>Lachnospiraceae</taxon>
        <taxon>Anaerobutyricum</taxon>
    </lineage>
</organism>
<dbReference type="InterPro" id="IPR052538">
    <property type="entry name" value="Flavonoid_dioxygenase-like"/>
</dbReference>
<gene>
    <name evidence="2" type="ORF">FYJ25_00925</name>
</gene>
<comment type="caution">
    <text evidence="2">The sequence shown here is derived from an EMBL/GenBank/DDBJ whole genome shotgun (WGS) entry which is preliminary data.</text>
</comment>
<dbReference type="Proteomes" id="UP000433359">
    <property type="component" value="Unassembled WGS sequence"/>
</dbReference>
<proteinExistence type="predicted"/>
<dbReference type="EMBL" id="VULP01000001">
    <property type="protein sequence ID" value="MSU80955.1"/>
    <property type="molecule type" value="Genomic_DNA"/>
</dbReference>
<evidence type="ECO:0000313" key="2">
    <source>
        <dbReference type="EMBL" id="MSU80955.1"/>
    </source>
</evidence>
<dbReference type="InterPro" id="IPR013096">
    <property type="entry name" value="Cupin_2"/>
</dbReference>
<dbReference type="InterPro" id="IPR011051">
    <property type="entry name" value="RmlC_Cupin_sf"/>
</dbReference>
<dbReference type="Pfam" id="PF07883">
    <property type="entry name" value="Cupin_2"/>
    <property type="match status" value="1"/>
</dbReference>
<dbReference type="RefSeq" id="WP_154580294.1">
    <property type="nucleotide sequence ID" value="NZ_VULP01000001.1"/>
</dbReference>
<dbReference type="InterPro" id="IPR014710">
    <property type="entry name" value="RmlC-like_jellyroll"/>
</dbReference>
<dbReference type="PANTHER" id="PTHR43346:SF1">
    <property type="entry name" value="QUERCETIN 2,3-DIOXYGENASE-RELATED"/>
    <property type="match status" value="1"/>
</dbReference>
<name>A0A6N7YBC7_9FIRM</name>
<sequence length="112" mass="12859">MYLVDSKDKEYRHGDHGPKYLMKGPRSNFGLCQLRPGEVATPHVHRIMEENFYVLKGKLKVEINGVITIVEEGQMFHIEPGEFHKVSNPTDDYNEYIIACAPFADGDKYLTE</sequence>
<dbReference type="SUPFAM" id="SSF51182">
    <property type="entry name" value="RmlC-like cupins"/>
    <property type="match status" value="1"/>
</dbReference>
<accession>A0A6N7YBC7</accession>